<evidence type="ECO:0000313" key="2">
    <source>
        <dbReference type="WBParaSite" id="L893_g17555.t1"/>
    </source>
</evidence>
<protein>
    <submittedName>
        <fullName evidence="2">Histone deacetylase</fullName>
    </submittedName>
</protein>
<evidence type="ECO:0000313" key="1">
    <source>
        <dbReference type="Proteomes" id="UP000095287"/>
    </source>
</evidence>
<keyword evidence="1" id="KW-1185">Reference proteome</keyword>
<dbReference type="Proteomes" id="UP000095287">
    <property type="component" value="Unplaced"/>
</dbReference>
<sequence>MDESVEEERLASSTFACDEEKALYGRVPEIHRGSTVPTLLRPYVDIRGCADCTDQLSGHLGHLGGLNLCAYCVGVVSCGRRESNVGAGFIELLQVVLDVTKQPLESVPCGAYLRTASLNLGLDLGAGLPDGLPLAAVGSHETHGLGRRDECVVCCAVDRPYIVVTGGPFTVLEDEAHGVALAIGRENRSKADDP</sequence>
<organism evidence="1 2">
    <name type="scientific">Steinernema glaseri</name>
    <dbReference type="NCBI Taxonomy" id="37863"/>
    <lineage>
        <taxon>Eukaryota</taxon>
        <taxon>Metazoa</taxon>
        <taxon>Ecdysozoa</taxon>
        <taxon>Nematoda</taxon>
        <taxon>Chromadorea</taxon>
        <taxon>Rhabditida</taxon>
        <taxon>Tylenchina</taxon>
        <taxon>Panagrolaimomorpha</taxon>
        <taxon>Strongyloidoidea</taxon>
        <taxon>Steinernematidae</taxon>
        <taxon>Steinernema</taxon>
    </lineage>
</organism>
<accession>A0A1I7YLI0</accession>
<dbReference type="AlphaFoldDB" id="A0A1I7YLI0"/>
<proteinExistence type="predicted"/>
<reference evidence="2" key="1">
    <citation type="submission" date="2016-11" db="UniProtKB">
        <authorList>
            <consortium name="WormBaseParasite"/>
        </authorList>
    </citation>
    <scope>IDENTIFICATION</scope>
</reference>
<name>A0A1I7YLI0_9BILA</name>
<dbReference type="WBParaSite" id="L893_g17555.t1">
    <property type="protein sequence ID" value="L893_g17555.t1"/>
    <property type="gene ID" value="L893_g17555"/>
</dbReference>